<evidence type="ECO:0000313" key="1">
    <source>
        <dbReference type="EMBL" id="BAM02596.1"/>
    </source>
</evidence>
<protein>
    <recommendedName>
        <fullName evidence="3">Capsule polysaccharide biosynthesis protein</fullName>
    </recommendedName>
</protein>
<dbReference type="RefSeq" id="WP_014435816.1">
    <property type="nucleotide sequence ID" value="NC_017080.1"/>
</dbReference>
<accession>I0IBF8</accession>
<dbReference type="OrthoDB" id="7816590at2"/>
<dbReference type="HOGENOM" id="CLU_543859_0_0_0"/>
<proteinExistence type="predicted"/>
<keyword evidence="2" id="KW-1185">Reference proteome</keyword>
<dbReference type="EMBL" id="AP012338">
    <property type="protein sequence ID" value="BAM02596.1"/>
    <property type="molecule type" value="Genomic_DNA"/>
</dbReference>
<dbReference type="eggNOG" id="ENOG50348GX">
    <property type="taxonomic scope" value="Bacteria"/>
</dbReference>
<dbReference type="Proteomes" id="UP000007881">
    <property type="component" value="Chromosome"/>
</dbReference>
<dbReference type="KEGG" id="phm:PSMK_04370"/>
<evidence type="ECO:0008006" key="3">
    <source>
        <dbReference type="Google" id="ProtNLM"/>
    </source>
</evidence>
<name>I0IBF8_PHYMF</name>
<reference evidence="1 2" key="1">
    <citation type="submission" date="2012-02" db="EMBL/GenBank/DDBJ databases">
        <title>Complete genome sequence of Phycisphaera mikurensis NBRC 102666.</title>
        <authorList>
            <person name="Ankai A."/>
            <person name="Hosoyama A."/>
            <person name="Terui Y."/>
            <person name="Sekine M."/>
            <person name="Fukai R."/>
            <person name="Kato Y."/>
            <person name="Nakamura S."/>
            <person name="Yamada-Narita S."/>
            <person name="Kawakoshi A."/>
            <person name="Fukunaga Y."/>
            <person name="Yamazaki S."/>
            <person name="Fujita N."/>
        </authorList>
    </citation>
    <scope>NUCLEOTIDE SEQUENCE [LARGE SCALE GENOMIC DNA]</scope>
    <source>
        <strain evidence="2">NBRC 102666 / KCTC 22515 / FYK2301M01</strain>
    </source>
</reference>
<dbReference type="STRING" id="1142394.PSMK_04370"/>
<organism evidence="1 2">
    <name type="scientific">Phycisphaera mikurensis (strain NBRC 102666 / KCTC 22515 / FYK2301M01)</name>
    <dbReference type="NCBI Taxonomy" id="1142394"/>
    <lineage>
        <taxon>Bacteria</taxon>
        <taxon>Pseudomonadati</taxon>
        <taxon>Planctomycetota</taxon>
        <taxon>Phycisphaerae</taxon>
        <taxon>Phycisphaerales</taxon>
        <taxon>Phycisphaeraceae</taxon>
        <taxon>Phycisphaera</taxon>
    </lineage>
</organism>
<sequence length="501" mass="52340">MAEHAPPPPATPPASTSRRFANPLLEHVLGAWTADGRPSWRVRARRAAGRLKRGGGGLTQGLRSAVVDHPVVAGRRRDAGPRVVWFSYLNAARDPHRVAFLAGLAAALEAAGSTLDVRYQDFGGAPPPAALGRGCRLRPVRLLGAELPPGGRPPRRAVAAGLAAAGGGLRLRAAARAFSATKRLPRRAGLERAAYVAWSAGRALGGPADAAVVWNQFSAVSRAVVAVCERRGVPVRYAHEGVLPGSLVIEAGGQMADSPLAQQAADPPPVTDAELAATRAYLVRVAAARTSRKPPEQAADAAALDGLEGPVLFYAGQNDEAAGFWPRSLPRARHHSPSFASTEDALAALQEVARVRRFTVLFKPHPSRRERHGDRPLGGVLDPAVTRYAPGADVFGCIDRADAVATIVSQVAYLALIRATPVLLLGRMPLTGWGCCTELAARDRLPAAVGAALAGGPAGADAAFLRHCTVARTRHLLPYDPAVAGHFPRTLAEAAADLASA</sequence>
<gene>
    <name evidence="1" type="ordered locus">PSMK_04370</name>
</gene>
<evidence type="ECO:0000313" key="2">
    <source>
        <dbReference type="Proteomes" id="UP000007881"/>
    </source>
</evidence>
<dbReference type="AlphaFoldDB" id="I0IBF8"/>